<feature type="compositionally biased region" description="Low complexity" evidence="1">
    <location>
        <begin position="147"/>
        <end position="175"/>
    </location>
</feature>
<feature type="compositionally biased region" description="Low complexity" evidence="1">
    <location>
        <begin position="45"/>
        <end position="61"/>
    </location>
</feature>
<dbReference type="AlphaFoldDB" id="A0AAV0BBN6"/>
<feature type="region of interest" description="Disordered" evidence="1">
    <location>
        <begin position="128"/>
        <end position="177"/>
    </location>
</feature>
<evidence type="ECO:0000313" key="3">
    <source>
        <dbReference type="Proteomes" id="UP001153365"/>
    </source>
</evidence>
<comment type="caution">
    <text evidence="2">The sequence shown here is derived from an EMBL/GenBank/DDBJ whole genome shotgun (WGS) entry which is preliminary data.</text>
</comment>
<evidence type="ECO:0000256" key="1">
    <source>
        <dbReference type="SAM" id="MobiDB-lite"/>
    </source>
</evidence>
<keyword evidence="3" id="KW-1185">Reference proteome</keyword>
<gene>
    <name evidence="2" type="ORF">PPACK8108_LOCUS16581</name>
</gene>
<reference evidence="2" key="1">
    <citation type="submission" date="2022-06" db="EMBL/GenBank/DDBJ databases">
        <authorList>
            <consortium name="SYNGENTA / RWTH Aachen University"/>
        </authorList>
    </citation>
    <scope>NUCLEOTIDE SEQUENCE</scope>
</reference>
<dbReference type="Proteomes" id="UP001153365">
    <property type="component" value="Unassembled WGS sequence"/>
</dbReference>
<organism evidence="2 3">
    <name type="scientific">Phakopsora pachyrhizi</name>
    <name type="common">Asian soybean rust disease fungus</name>
    <dbReference type="NCBI Taxonomy" id="170000"/>
    <lineage>
        <taxon>Eukaryota</taxon>
        <taxon>Fungi</taxon>
        <taxon>Dikarya</taxon>
        <taxon>Basidiomycota</taxon>
        <taxon>Pucciniomycotina</taxon>
        <taxon>Pucciniomycetes</taxon>
        <taxon>Pucciniales</taxon>
        <taxon>Phakopsoraceae</taxon>
        <taxon>Phakopsora</taxon>
    </lineage>
</organism>
<feature type="compositionally biased region" description="Polar residues" evidence="1">
    <location>
        <begin position="63"/>
        <end position="82"/>
    </location>
</feature>
<sequence>MSIPQVLAMRVAKLSKLVKPPVIGILPFSPLPKFLWSILSSSNSYSSTTTPQQQKTTYPQPEATVSDQSTQSTAVQANQTSGLSDLNQLREQFIQLDREHQKLKTKLHLELDQQVSAAGSTNSAVLSISHNPQVSPNLPSSAQMPGSNSFINTTSQSQSSNSISQLNNSNNNPQSAPILIHHENSFHQAQRDSGYSNGNNLIGDS</sequence>
<name>A0AAV0BBN6_PHAPC</name>
<proteinExistence type="predicted"/>
<feature type="region of interest" description="Disordered" evidence="1">
    <location>
        <begin position="45"/>
        <end position="82"/>
    </location>
</feature>
<evidence type="ECO:0000313" key="2">
    <source>
        <dbReference type="EMBL" id="CAH7683198.1"/>
    </source>
</evidence>
<feature type="compositionally biased region" description="Polar residues" evidence="1">
    <location>
        <begin position="128"/>
        <end position="146"/>
    </location>
</feature>
<dbReference type="EMBL" id="CALTRL010004527">
    <property type="protein sequence ID" value="CAH7683198.1"/>
    <property type="molecule type" value="Genomic_DNA"/>
</dbReference>
<protein>
    <submittedName>
        <fullName evidence="2">Uncharacterized protein</fullName>
    </submittedName>
</protein>
<accession>A0AAV0BBN6</accession>